<evidence type="ECO:0000313" key="2">
    <source>
        <dbReference type="Proteomes" id="UP000204225"/>
    </source>
</evidence>
<dbReference type="Proteomes" id="UP000204225">
    <property type="component" value="Segment"/>
</dbReference>
<name>A0AC59EWM4_9VIRU</name>
<accession>A0AC59EWM4</accession>
<dbReference type="EMBL" id="KC662249">
    <property type="protein sequence ID" value="AGM15343.1"/>
    <property type="molecule type" value="Genomic_DNA"/>
</dbReference>
<reference evidence="1 2" key="1">
    <citation type="journal article" date="2013" name="Proc. Natl. Acad. Sci. U.S.A.">
        <title>Genome of Phaeocystis globosa virus PgV-16T highlights the common ancestry of the largest known DNA viruses infecting eukaryotes.</title>
        <authorList>
            <person name="Santini S."/>
            <person name="Jeudy S."/>
            <person name="Bartoli J."/>
            <person name="Poirot O."/>
            <person name="Lescot M."/>
            <person name="Abergel C."/>
            <person name="Barbe V."/>
            <person name="Wommack K.E."/>
            <person name="Noordeloos A.A."/>
            <person name="Brussaard C.P."/>
            <person name="Claverie J.M."/>
        </authorList>
    </citation>
    <scope>NUCLEOTIDE SEQUENCE [LARGE SCALE GENOMIC DNA]</scope>
    <source>
        <strain evidence="1 2">16T</strain>
    </source>
</reference>
<evidence type="ECO:0000313" key="1">
    <source>
        <dbReference type="EMBL" id="AGM15343.1"/>
    </source>
</evidence>
<proteinExistence type="predicted"/>
<gene>
    <name evidence="1" type="ORF">PGCG_00031</name>
</gene>
<sequence length="287" mass="33537">MEQIDLNIDNYDYADILNLFGLDKNFTERDIKNVKRKVLQTHPDKSGLDKKYFLFFTGIFKILHSVYEFKAKANANLNEEIEYSVEKSGENEVIVNKLREKYNTKEFNNWFNKEFDKIKLNNDYEDTGYGDWLKNAEDSEVCTNKTEMNEMIDRKKRNLRSVIKFDGIHESNNGSYNDLANNKPAEYSSGMFSKLQFEDLRKAHDESVIPVTEDDFNSRYSSMEDIKLQRHQQSLNPLSEAEGREYLNSQKSNEDEVGASRAFKLAAQEREASRGSNSFWTSLKQLK</sequence>
<organism evidence="1 2">
    <name type="scientific">Phaeocystis globosa virus PgV-16T</name>
    <dbReference type="NCBI Taxonomy" id="3071227"/>
    <lineage>
        <taxon>Viruses</taxon>
        <taxon>Varidnaviria</taxon>
        <taxon>Bamfordvirae</taxon>
        <taxon>Nucleocytoviricota</taxon>
        <taxon>Megaviricetes</taxon>
        <taxon>Imitervirales</taxon>
        <taxon>Mesomimiviridae</taxon>
        <taxon>Tethysvirus</taxon>
        <taxon>Tethysvirus hollandense</taxon>
    </lineage>
</organism>
<keyword evidence="2" id="KW-1185">Reference proteome</keyword>
<protein>
    <submittedName>
        <fullName evidence="1">Uncharacterized protein</fullName>
    </submittedName>
</protein>